<organism evidence="1 2">
    <name type="scientific">Occallatibacter riparius</name>
    <dbReference type="NCBI Taxonomy" id="1002689"/>
    <lineage>
        <taxon>Bacteria</taxon>
        <taxon>Pseudomonadati</taxon>
        <taxon>Acidobacteriota</taxon>
        <taxon>Terriglobia</taxon>
        <taxon>Terriglobales</taxon>
        <taxon>Acidobacteriaceae</taxon>
        <taxon>Occallatibacter</taxon>
    </lineage>
</organism>
<keyword evidence="2" id="KW-1185">Reference proteome</keyword>
<reference evidence="1" key="1">
    <citation type="submission" date="2021-04" db="EMBL/GenBank/DDBJ databases">
        <title>Phylogenetic analysis of Acidobacteriaceae.</title>
        <authorList>
            <person name="Qiu L."/>
            <person name="Zhang Q."/>
        </authorList>
    </citation>
    <scope>NUCLEOTIDE SEQUENCE</scope>
    <source>
        <strain evidence="1">DSM 25168</strain>
    </source>
</reference>
<evidence type="ECO:0000313" key="1">
    <source>
        <dbReference type="EMBL" id="UWZ82251.1"/>
    </source>
</evidence>
<gene>
    <name evidence="1" type="ORF">MOP44_16900</name>
</gene>
<dbReference type="EMBL" id="CP093313">
    <property type="protein sequence ID" value="UWZ82251.1"/>
    <property type="molecule type" value="Genomic_DNA"/>
</dbReference>
<accession>A0A9J7BIE3</accession>
<name>A0A9J7BIE3_9BACT</name>
<dbReference type="Proteomes" id="UP001059380">
    <property type="component" value="Chromosome"/>
</dbReference>
<dbReference type="AlphaFoldDB" id="A0A9J7BIE3"/>
<proteinExistence type="predicted"/>
<dbReference type="RefSeq" id="WP_260791405.1">
    <property type="nucleotide sequence ID" value="NZ_CP093313.1"/>
</dbReference>
<protein>
    <submittedName>
        <fullName evidence="1">Uncharacterized protein</fullName>
    </submittedName>
</protein>
<evidence type="ECO:0000313" key="2">
    <source>
        <dbReference type="Proteomes" id="UP001059380"/>
    </source>
</evidence>
<sequence length="250" mass="27745">MFADGDEVDSDRLHVRANWWFSAPGGYIKSDLNEGGDQIDLHRDLGFGSYSTFSGNLDWRFARKHHLLLLVSPVNSTRKTTLNRQIDWQGETYDAGVTVDTDIHSFLYAPGYQWDIFRRSQWYLALVAQFNILDTSATITGTATVNGQSAERTSKGSVIAPIPAVGPRVKFFPIPGSRKFDLDGGIQGMYLFGYGDFWAGRATADYAFARHWYVSGGYQLGTRLSVHGSDNQIGLRLTQKGPVAGIMASF</sequence>
<dbReference type="KEGG" id="orp:MOP44_16900"/>